<comment type="subcellular location">
    <subcellularLocation>
        <location evidence="1">Nucleus</location>
    </subcellularLocation>
</comment>
<dbReference type="AlphaFoldDB" id="Q1JV06"/>
<dbReference type="PANTHER" id="PTHR46266">
    <property type="entry name" value="TRANSCRIPTION FACTOR TT8"/>
    <property type="match status" value="1"/>
</dbReference>
<sequence>MAKGCEDQEGFAENFREKLGFAVRNIEWCYAIFWSISSSQPGVLEWGDGYYNGDIKTRKTVQATEISPDLLGLQRTEHLRELYDSLLAAEANTLAKIHPTALSPEDLTDTEWYFLVCMSFVFNVGQGLPGKALSKNQSIWLCNAHQADSRIFTRSLLAKSASVQTVVCFPYLGGIIELGATDLVLEDLNLIHHIRTSYLDIPHAVGSKVPNYVSSNGKNDKDIGGREPDEDKLDLCPVPPVECEDNNNIGSPYNNSNGFGANQEEGDSFMVEEMIGEASQLQSWKLADDDISNCIHNSTNSSDCISQNYVNPERVSTLSDAEKLNGDSGKGVDVHYQSILSNVLKSSHQLVLGPHFRNNDRESSFVTWKKETSSKNPMPRTRTRPQRLLKKVLCGSHKQNDHHKPEADETDKSRVLSERRRREKLNERFTTLASLIPTSGKVDKISILDETIEYLRDLERRVRNVEPQKERLELEARSDNAERISDNCCAKSADKGKNVMRQKRKVSDMEENSRGKHKDCTKNGSGHDVTVSMISKDVTIEMKCQWSEGMLMKIVQVLNNLHLDCHGIQSSNSDGILSVTIKAKMEGTKAISMSLIRLALQKLIQAS</sequence>
<evidence type="ECO:0000256" key="5">
    <source>
        <dbReference type="ARBA" id="ARBA00023242"/>
    </source>
</evidence>
<evidence type="ECO:0000259" key="7">
    <source>
        <dbReference type="PROSITE" id="PS50888"/>
    </source>
</evidence>
<name>Q1JV06_IPONI</name>
<feature type="region of interest" description="Disordered" evidence="6">
    <location>
        <begin position="396"/>
        <end position="422"/>
    </location>
</feature>
<evidence type="ECO:0000256" key="4">
    <source>
        <dbReference type="ARBA" id="ARBA00023163"/>
    </source>
</evidence>
<accession>Q1JV06</accession>
<dbReference type="OrthoDB" id="690068at2759"/>
<feature type="domain" description="BHLH" evidence="7">
    <location>
        <begin position="409"/>
        <end position="458"/>
    </location>
</feature>
<evidence type="ECO:0000313" key="8">
    <source>
        <dbReference type="EMBL" id="BAE94395.1"/>
    </source>
</evidence>
<dbReference type="Pfam" id="PF00010">
    <property type="entry name" value="HLH"/>
    <property type="match status" value="1"/>
</dbReference>
<gene>
    <name evidence="8" type="primary">InbHLH3</name>
</gene>
<dbReference type="PANTHER" id="PTHR46266:SF3">
    <property type="entry name" value="TRANSCRIPTION FACTOR EGL1"/>
    <property type="match status" value="1"/>
</dbReference>
<dbReference type="Pfam" id="PF14215">
    <property type="entry name" value="bHLH-MYC_N"/>
    <property type="match status" value="1"/>
</dbReference>
<dbReference type="SMART" id="SM00353">
    <property type="entry name" value="HLH"/>
    <property type="match status" value="1"/>
</dbReference>
<keyword evidence="5" id="KW-0539">Nucleus</keyword>
<feature type="compositionally biased region" description="Basic and acidic residues" evidence="6">
    <location>
        <begin position="398"/>
        <end position="422"/>
    </location>
</feature>
<dbReference type="PROSITE" id="PS50888">
    <property type="entry name" value="BHLH"/>
    <property type="match status" value="1"/>
</dbReference>
<dbReference type="InterPro" id="IPR011598">
    <property type="entry name" value="bHLH_dom"/>
</dbReference>
<feature type="region of interest" description="Disordered" evidence="6">
    <location>
        <begin position="505"/>
        <end position="524"/>
    </location>
</feature>
<dbReference type="GO" id="GO:0046983">
    <property type="term" value="F:protein dimerization activity"/>
    <property type="evidence" value="ECO:0007669"/>
    <property type="project" value="InterPro"/>
</dbReference>
<dbReference type="Pfam" id="PF22754">
    <property type="entry name" value="bHLH-TF_ACT-like_plant"/>
    <property type="match status" value="1"/>
</dbReference>
<protein>
    <submittedName>
        <fullName evidence="8">BHLH transcriptional regulator</fullName>
    </submittedName>
</protein>
<keyword evidence="4" id="KW-0804">Transcription</keyword>
<dbReference type="GO" id="GO:0080090">
    <property type="term" value="P:regulation of primary metabolic process"/>
    <property type="evidence" value="ECO:0007669"/>
    <property type="project" value="UniProtKB-ARBA"/>
</dbReference>
<evidence type="ECO:0000256" key="6">
    <source>
        <dbReference type="SAM" id="MobiDB-lite"/>
    </source>
</evidence>
<evidence type="ECO:0000256" key="1">
    <source>
        <dbReference type="ARBA" id="ARBA00004123"/>
    </source>
</evidence>
<dbReference type="GO" id="GO:0005634">
    <property type="term" value="C:nucleus"/>
    <property type="evidence" value="ECO:0007669"/>
    <property type="project" value="UniProtKB-SubCell"/>
</dbReference>
<evidence type="ECO:0000256" key="3">
    <source>
        <dbReference type="ARBA" id="ARBA00023159"/>
    </source>
</evidence>
<dbReference type="InterPro" id="IPR054502">
    <property type="entry name" value="bHLH-TF_ACT-like_plant"/>
</dbReference>
<reference evidence="8" key="1">
    <citation type="journal article" date="2006" name="Plant Cell Physiol.">
        <title>Isolation of cDNAs for R2R3-MYB, bHLH and WDR transcriptional regulators and identification of c and ca mutations conferring white flowers in the Japanese morning glory.</title>
        <authorList>
            <person name="Morita Y."/>
            <person name="Saitoh M."/>
            <person name="Hoshino A."/>
            <person name="Nitasaka E."/>
            <person name="Iida S."/>
        </authorList>
    </citation>
    <scope>NUCLEOTIDE SEQUENCE</scope>
    <source>
        <strain evidence="8">TKS</strain>
        <tissue evidence="8">Flower bud</tissue>
    </source>
</reference>
<keyword evidence="3" id="KW-0010">Activator</keyword>
<dbReference type="GeneID" id="109189629"/>
<dbReference type="Gene3D" id="4.10.280.10">
    <property type="entry name" value="Helix-loop-helix DNA-binding domain"/>
    <property type="match status" value="1"/>
</dbReference>
<dbReference type="InterPro" id="IPR036638">
    <property type="entry name" value="HLH_DNA-bd_sf"/>
</dbReference>
<feature type="compositionally biased region" description="Basic and acidic residues" evidence="6">
    <location>
        <begin position="505"/>
        <end position="521"/>
    </location>
</feature>
<dbReference type="EMBL" id="AB232776">
    <property type="protein sequence ID" value="BAE94395.1"/>
    <property type="molecule type" value="mRNA"/>
</dbReference>
<dbReference type="InterPro" id="IPR025610">
    <property type="entry name" value="MYC/MYB_N"/>
</dbReference>
<proteinExistence type="evidence at transcript level"/>
<dbReference type="KEGG" id="ini:109189629"/>
<organism evidence="8">
    <name type="scientific">Ipomoea nil</name>
    <name type="common">Japanese morning glory</name>
    <name type="synonym">Pharbitis nil</name>
    <dbReference type="NCBI Taxonomy" id="35883"/>
    <lineage>
        <taxon>Eukaryota</taxon>
        <taxon>Viridiplantae</taxon>
        <taxon>Streptophyta</taxon>
        <taxon>Embryophyta</taxon>
        <taxon>Tracheophyta</taxon>
        <taxon>Spermatophyta</taxon>
        <taxon>Magnoliopsida</taxon>
        <taxon>eudicotyledons</taxon>
        <taxon>Gunneridae</taxon>
        <taxon>Pentapetalae</taxon>
        <taxon>asterids</taxon>
        <taxon>lamiids</taxon>
        <taxon>Solanales</taxon>
        <taxon>Convolvulaceae</taxon>
        <taxon>Ipomoeeae</taxon>
        <taxon>Ipomoea</taxon>
    </lineage>
</organism>
<evidence type="ECO:0000256" key="2">
    <source>
        <dbReference type="ARBA" id="ARBA00023015"/>
    </source>
</evidence>
<dbReference type="SUPFAM" id="SSF47459">
    <property type="entry name" value="HLH, helix-loop-helix DNA-binding domain"/>
    <property type="match status" value="1"/>
</dbReference>
<keyword evidence="2" id="KW-0805">Transcription regulation</keyword>